<protein>
    <submittedName>
        <fullName evidence="1">Uncharacterized protein</fullName>
    </submittedName>
</protein>
<gene>
    <name evidence="2" type="ORF">A5726_28120</name>
    <name evidence="1" type="ORF">ACT17_32095</name>
</gene>
<dbReference type="PATRIC" id="fig|451644.5.peg.6591"/>
<accession>A0A0J8U0H4</accession>
<evidence type="ECO:0000313" key="3">
    <source>
        <dbReference type="Proteomes" id="UP000037594"/>
    </source>
</evidence>
<evidence type="ECO:0000313" key="1">
    <source>
        <dbReference type="EMBL" id="KMV14045.1"/>
    </source>
</evidence>
<dbReference type="EMBL" id="LZHX01000097">
    <property type="protein sequence ID" value="OBF12947.1"/>
    <property type="molecule type" value="Genomic_DNA"/>
</dbReference>
<comment type="caution">
    <text evidence="1">The sequence shown here is derived from an EMBL/GenBank/DDBJ whole genome shotgun (WGS) entry which is preliminary data.</text>
</comment>
<evidence type="ECO:0000313" key="2">
    <source>
        <dbReference type="EMBL" id="OBF12947.1"/>
    </source>
</evidence>
<dbReference type="Proteomes" id="UP000093779">
    <property type="component" value="Unassembled WGS sequence"/>
</dbReference>
<reference evidence="1 3" key="1">
    <citation type="submission" date="2015-06" db="EMBL/GenBank/DDBJ databases">
        <title>Genome sequence of Mycobacterium conceptionense strain MLE.</title>
        <authorList>
            <person name="Greninger A.L."/>
            <person name="Cunningham G."/>
            <person name="Chiu C.Y."/>
            <person name="Miller S."/>
        </authorList>
    </citation>
    <scope>NUCLEOTIDE SEQUENCE [LARGE SCALE GENOMIC DNA]</scope>
    <source>
        <strain evidence="1 3">MLE</strain>
    </source>
</reference>
<evidence type="ECO:0000313" key="4">
    <source>
        <dbReference type="Proteomes" id="UP000093779"/>
    </source>
</evidence>
<sequence>MADSRGFHTHRTEAEDDLSRAWTAFNNVDIGTLSPAELIGYAQARATMGVAHALLAQVALEDQPPLPR</sequence>
<dbReference type="Proteomes" id="UP000037594">
    <property type="component" value="Unassembled WGS sequence"/>
</dbReference>
<reference evidence="2 4" key="2">
    <citation type="submission" date="2016-06" db="EMBL/GenBank/DDBJ databases">
        <authorList>
            <person name="Kjaerup R.B."/>
            <person name="Dalgaard T.S."/>
            <person name="Juul-Madsen H.R."/>
        </authorList>
    </citation>
    <scope>NUCLEOTIDE SEQUENCE [LARGE SCALE GENOMIC DNA]</scope>
    <source>
        <strain evidence="2 4">ACS1953</strain>
    </source>
</reference>
<dbReference type="EMBL" id="LFOD01000060">
    <property type="protein sequence ID" value="KMV14045.1"/>
    <property type="molecule type" value="Genomic_DNA"/>
</dbReference>
<organism evidence="1 3">
    <name type="scientific">Mycolicibacterium conceptionense</name>
    <dbReference type="NCBI Taxonomy" id="451644"/>
    <lineage>
        <taxon>Bacteria</taxon>
        <taxon>Bacillati</taxon>
        <taxon>Actinomycetota</taxon>
        <taxon>Actinomycetes</taxon>
        <taxon>Mycobacteriales</taxon>
        <taxon>Mycobacteriaceae</taxon>
        <taxon>Mycolicibacterium</taxon>
    </lineage>
</organism>
<name>A0A0J8U0H4_9MYCO</name>
<proteinExistence type="predicted"/>
<dbReference type="AlphaFoldDB" id="A0A0J8U0H4"/>